<dbReference type="Pfam" id="PF00398">
    <property type="entry name" value="RrnaAD"/>
    <property type="match status" value="1"/>
</dbReference>
<feature type="binding site" evidence="7 8">
    <location>
        <position position="37"/>
    </location>
    <ligand>
        <name>S-adenosyl-L-methionine</name>
        <dbReference type="ChEBI" id="CHEBI:59789"/>
    </ligand>
</feature>
<keyword evidence="5 7" id="KW-0949">S-adenosyl-L-methionine</keyword>
<dbReference type="InterPro" id="IPR001737">
    <property type="entry name" value="KsgA/Erm"/>
</dbReference>
<evidence type="ECO:0000256" key="7">
    <source>
        <dbReference type="HAMAP-Rule" id="MF_00607"/>
    </source>
</evidence>
<dbReference type="GO" id="GO:0005829">
    <property type="term" value="C:cytosol"/>
    <property type="evidence" value="ECO:0007669"/>
    <property type="project" value="TreeGrafter"/>
</dbReference>
<dbReference type="HAMAP" id="MF_00607">
    <property type="entry name" value="16SrRNA_methyltr_A"/>
    <property type="match status" value="1"/>
</dbReference>
<dbReference type="SMART" id="SM00650">
    <property type="entry name" value="rADc"/>
    <property type="match status" value="1"/>
</dbReference>
<dbReference type="PROSITE" id="PS01131">
    <property type="entry name" value="RRNA_A_DIMETH"/>
    <property type="match status" value="1"/>
</dbReference>
<dbReference type="InterPro" id="IPR020596">
    <property type="entry name" value="rRNA_Ade_Mease_Trfase_CS"/>
</dbReference>
<dbReference type="Proteomes" id="UP000516369">
    <property type="component" value="Chromosome"/>
</dbReference>
<comment type="similarity">
    <text evidence="7">Belongs to the class I-like SAM-binding methyltransferase superfamily. rRNA adenine N(6)-methyltransferase family. RsmA subfamily.</text>
</comment>
<dbReference type="EC" id="2.1.1.182" evidence="7"/>
<evidence type="ECO:0000256" key="1">
    <source>
        <dbReference type="ARBA" id="ARBA00022490"/>
    </source>
</evidence>
<keyword evidence="4 7" id="KW-0808">Transferase</keyword>
<dbReference type="PANTHER" id="PTHR11727:SF7">
    <property type="entry name" value="DIMETHYLADENOSINE TRANSFERASE-RELATED"/>
    <property type="match status" value="1"/>
</dbReference>
<dbReference type="AlphaFoldDB" id="A0A7H1MYM3"/>
<dbReference type="InterPro" id="IPR011530">
    <property type="entry name" value="rRNA_adenine_dimethylase"/>
</dbReference>
<feature type="binding site" evidence="7 8">
    <location>
        <position position="62"/>
    </location>
    <ligand>
        <name>S-adenosyl-L-methionine</name>
        <dbReference type="ChEBI" id="CHEBI:59789"/>
    </ligand>
</feature>
<dbReference type="CDD" id="cd02440">
    <property type="entry name" value="AdoMet_MTases"/>
    <property type="match status" value="1"/>
</dbReference>
<evidence type="ECO:0000259" key="9">
    <source>
        <dbReference type="SMART" id="SM00650"/>
    </source>
</evidence>
<dbReference type="Gene3D" id="3.40.50.150">
    <property type="entry name" value="Vaccinia Virus protein VP39"/>
    <property type="match status" value="1"/>
</dbReference>
<dbReference type="InterPro" id="IPR020598">
    <property type="entry name" value="rRNA_Ade_methylase_Trfase_N"/>
</dbReference>
<evidence type="ECO:0000313" key="11">
    <source>
        <dbReference type="Proteomes" id="UP000516369"/>
    </source>
</evidence>
<dbReference type="InterPro" id="IPR023165">
    <property type="entry name" value="rRNA_Ade_diMease-like_C"/>
</dbReference>
<keyword evidence="1 7" id="KW-0963">Cytoplasm</keyword>
<keyword evidence="11" id="KW-1185">Reference proteome</keyword>
<sequence length="281" mass="30421">MTVRTPSPSPLTALPPLRDVIQRFGLDAKRRLGQHFLLDANLTGRIVRTAGPLAGVNVIEVGPGPGGLTRSLLASNAATVIAIEKDPRCVAALQELATVFPDRLTIVEADALEIDCRTLAPPPRAIIANLPYNVGTPLLLNWLREAGDYAGFTLMFQKEVAARLTALPGAADYGRLSIITRWRTEPYYQFTIDPRAFTPPPRVTSAVVTLVPRATPLAPATWEALERVTAAAFGQRRKMLRSSLRALGIDPSEAAIDPTRRAEELSVEEFCALARLLAAES</sequence>
<accession>A0A7H1MYM3</accession>
<dbReference type="EMBL" id="CP053923">
    <property type="protein sequence ID" value="QNT68559.1"/>
    <property type="molecule type" value="Genomic_DNA"/>
</dbReference>
<dbReference type="InterPro" id="IPR029063">
    <property type="entry name" value="SAM-dependent_MTases_sf"/>
</dbReference>
<feature type="binding site" evidence="7 8">
    <location>
        <position position="129"/>
    </location>
    <ligand>
        <name>S-adenosyl-L-methionine</name>
        <dbReference type="ChEBI" id="CHEBI:59789"/>
    </ligand>
</feature>
<feature type="binding site" evidence="7 8">
    <location>
        <position position="110"/>
    </location>
    <ligand>
        <name>S-adenosyl-L-methionine</name>
        <dbReference type="ChEBI" id="CHEBI:59789"/>
    </ligand>
</feature>
<dbReference type="NCBIfam" id="TIGR00755">
    <property type="entry name" value="ksgA"/>
    <property type="match status" value="1"/>
</dbReference>
<organism evidence="10 11">
    <name type="scientific">Defluviicoccus vanus</name>
    <dbReference type="NCBI Taxonomy" id="111831"/>
    <lineage>
        <taxon>Bacteria</taxon>
        <taxon>Pseudomonadati</taxon>
        <taxon>Pseudomonadota</taxon>
        <taxon>Alphaproteobacteria</taxon>
        <taxon>Rhodospirillales</taxon>
        <taxon>Rhodospirillaceae</taxon>
        <taxon>Defluviicoccus</taxon>
    </lineage>
</organism>
<proteinExistence type="inferred from homology"/>
<feature type="domain" description="Ribosomal RNA adenine methylase transferase N-terminal" evidence="9">
    <location>
        <begin position="42"/>
        <end position="214"/>
    </location>
</feature>
<dbReference type="RefSeq" id="WP_190261998.1">
    <property type="nucleotide sequence ID" value="NZ_CP053923.1"/>
</dbReference>
<evidence type="ECO:0000256" key="6">
    <source>
        <dbReference type="ARBA" id="ARBA00022884"/>
    </source>
</evidence>
<dbReference type="Gene3D" id="1.10.8.100">
    <property type="entry name" value="Ribosomal RNA adenine dimethylase-like, domain 2"/>
    <property type="match status" value="1"/>
</dbReference>
<dbReference type="GO" id="GO:0003723">
    <property type="term" value="F:RNA binding"/>
    <property type="evidence" value="ECO:0007669"/>
    <property type="project" value="UniProtKB-UniRule"/>
</dbReference>
<feature type="binding site" evidence="7 8">
    <location>
        <position position="35"/>
    </location>
    <ligand>
        <name>S-adenosyl-L-methionine</name>
        <dbReference type="ChEBI" id="CHEBI:59789"/>
    </ligand>
</feature>
<gene>
    <name evidence="7 10" type="primary">rsmA</name>
    <name evidence="7" type="synonym">ksgA</name>
    <name evidence="10" type="ORF">HQ394_03215</name>
</gene>
<dbReference type="SUPFAM" id="SSF53335">
    <property type="entry name" value="S-adenosyl-L-methionine-dependent methyltransferases"/>
    <property type="match status" value="1"/>
</dbReference>
<keyword evidence="2 7" id="KW-0698">rRNA processing</keyword>
<name>A0A7H1MYM3_9PROT</name>
<reference evidence="10 11" key="1">
    <citation type="submission" date="2020-05" db="EMBL/GenBank/DDBJ databases">
        <title>Complete closed genome sequence of Defluviicoccus vanus.</title>
        <authorList>
            <person name="Bessarab I."/>
            <person name="Arumugam K."/>
            <person name="Maszenan A.M."/>
            <person name="Seviour R.J."/>
            <person name="Williams R.B."/>
        </authorList>
    </citation>
    <scope>NUCLEOTIDE SEQUENCE [LARGE SCALE GENOMIC DNA]</scope>
    <source>
        <strain evidence="10 11">Ben 114</strain>
    </source>
</reference>
<keyword evidence="3 7" id="KW-0489">Methyltransferase</keyword>
<evidence type="ECO:0000256" key="5">
    <source>
        <dbReference type="ARBA" id="ARBA00022691"/>
    </source>
</evidence>
<evidence type="ECO:0000313" key="10">
    <source>
        <dbReference type="EMBL" id="QNT68559.1"/>
    </source>
</evidence>
<evidence type="ECO:0000256" key="2">
    <source>
        <dbReference type="ARBA" id="ARBA00022552"/>
    </source>
</evidence>
<protein>
    <recommendedName>
        <fullName evidence="7">Ribosomal RNA small subunit methyltransferase A</fullName>
        <ecNumber evidence="7">2.1.1.182</ecNumber>
    </recommendedName>
    <alternativeName>
        <fullName evidence="7">16S rRNA (adenine(1518)-N(6)/adenine(1519)-N(6))-dimethyltransferase</fullName>
    </alternativeName>
    <alternativeName>
        <fullName evidence="7">16S rRNA dimethyladenosine transferase</fullName>
    </alternativeName>
    <alternativeName>
        <fullName evidence="7">16S rRNA dimethylase</fullName>
    </alternativeName>
    <alternativeName>
        <fullName evidence="7">S-adenosylmethionine-6-N', N'-adenosyl(rRNA) dimethyltransferase</fullName>
    </alternativeName>
</protein>
<dbReference type="GO" id="GO:0052908">
    <property type="term" value="F:16S rRNA (adenine(1518)-N(6)/adenine(1519)-N(6))-dimethyltransferase activity"/>
    <property type="evidence" value="ECO:0007669"/>
    <property type="project" value="UniProtKB-EC"/>
</dbReference>
<evidence type="ECO:0000256" key="3">
    <source>
        <dbReference type="ARBA" id="ARBA00022603"/>
    </source>
</evidence>
<dbReference type="KEGG" id="dvn:HQ394_03215"/>
<comment type="function">
    <text evidence="7">Specifically dimethylates two adjacent adenosines (A1518 and A1519) in the loop of a conserved hairpin near the 3'-end of 16S rRNA in the 30S particle. May play a critical role in biogenesis of 30S subunits.</text>
</comment>
<comment type="catalytic activity">
    <reaction evidence="7">
        <text>adenosine(1518)/adenosine(1519) in 16S rRNA + 4 S-adenosyl-L-methionine = N(6)-dimethyladenosine(1518)/N(6)-dimethyladenosine(1519) in 16S rRNA + 4 S-adenosyl-L-homocysteine + 4 H(+)</text>
        <dbReference type="Rhea" id="RHEA:19609"/>
        <dbReference type="Rhea" id="RHEA-COMP:10232"/>
        <dbReference type="Rhea" id="RHEA-COMP:10233"/>
        <dbReference type="ChEBI" id="CHEBI:15378"/>
        <dbReference type="ChEBI" id="CHEBI:57856"/>
        <dbReference type="ChEBI" id="CHEBI:59789"/>
        <dbReference type="ChEBI" id="CHEBI:74411"/>
        <dbReference type="ChEBI" id="CHEBI:74493"/>
        <dbReference type="EC" id="2.1.1.182"/>
    </reaction>
</comment>
<dbReference type="PROSITE" id="PS51689">
    <property type="entry name" value="SAM_RNA_A_N6_MT"/>
    <property type="match status" value="1"/>
</dbReference>
<evidence type="ECO:0000256" key="4">
    <source>
        <dbReference type="ARBA" id="ARBA00022679"/>
    </source>
</evidence>
<evidence type="ECO:0000256" key="8">
    <source>
        <dbReference type="PROSITE-ProRule" id="PRU01026"/>
    </source>
</evidence>
<feature type="binding site" evidence="7 8">
    <location>
        <position position="84"/>
    </location>
    <ligand>
        <name>S-adenosyl-L-methionine</name>
        <dbReference type="ChEBI" id="CHEBI:59789"/>
    </ligand>
</feature>
<dbReference type="FunFam" id="1.10.8.100:FF:000001">
    <property type="entry name" value="Ribosomal RNA small subunit methyltransferase A"/>
    <property type="match status" value="1"/>
</dbReference>
<dbReference type="PANTHER" id="PTHR11727">
    <property type="entry name" value="DIMETHYLADENOSINE TRANSFERASE"/>
    <property type="match status" value="1"/>
</dbReference>
<comment type="subcellular location">
    <subcellularLocation>
        <location evidence="7">Cytoplasm</location>
    </subcellularLocation>
</comment>
<keyword evidence="6 7" id="KW-0694">RNA-binding</keyword>